<dbReference type="EMBL" id="HACG01031820">
    <property type="protein sequence ID" value="CEK78685.1"/>
    <property type="molecule type" value="Transcribed_RNA"/>
</dbReference>
<name>A0A0B7AFI8_9EUPU</name>
<sequence>MEGLIESLNRNKWQTVQVADKTGDFQEYHVSPHAHKKVGDSSFCYMIENDTVDPKKVVLEYALNDPIKNVALLEIRLNDDGTKITGLDLDGDVVLLKQ</sequence>
<dbReference type="AlphaFoldDB" id="A0A0B7AFI8"/>
<protein>
    <submittedName>
        <fullName evidence="1">Uncharacterized protein</fullName>
    </submittedName>
</protein>
<evidence type="ECO:0000313" key="1">
    <source>
        <dbReference type="EMBL" id="CEK78685.1"/>
    </source>
</evidence>
<proteinExistence type="predicted"/>
<reference evidence="1" key="1">
    <citation type="submission" date="2014-12" db="EMBL/GenBank/DDBJ databases">
        <title>Insight into the proteome of Arion vulgaris.</title>
        <authorList>
            <person name="Aradska J."/>
            <person name="Bulat T."/>
            <person name="Smidak R."/>
            <person name="Sarate P."/>
            <person name="Gangsoo J."/>
            <person name="Sialana F."/>
            <person name="Bilban M."/>
            <person name="Lubec G."/>
        </authorList>
    </citation>
    <scope>NUCLEOTIDE SEQUENCE</scope>
    <source>
        <tissue evidence="1">Skin</tissue>
    </source>
</reference>
<organism evidence="1">
    <name type="scientific">Arion vulgaris</name>
    <dbReference type="NCBI Taxonomy" id="1028688"/>
    <lineage>
        <taxon>Eukaryota</taxon>
        <taxon>Metazoa</taxon>
        <taxon>Spiralia</taxon>
        <taxon>Lophotrochozoa</taxon>
        <taxon>Mollusca</taxon>
        <taxon>Gastropoda</taxon>
        <taxon>Heterobranchia</taxon>
        <taxon>Euthyneura</taxon>
        <taxon>Panpulmonata</taxon>
        <taxon>Eupulmonata</taxon>
        <taxon>Stylommatophora</taxon>
        <taxon>Helicina</taxon>
        <taxon>Arionoidea</taxon>
        <taxon>Arionidae</taxon>
        <taxon>Arion</taxon>
    </lineage>
</organism>
<accession>A0A0B7AFI8</accession>
<gene>
    <name evidence="1" type="primary">ORF111408</name>
    <name evidence="2" type="synonym">ORF111411</name>
</gene>
<dbReference type="EMBL" id="HACG01031821">
    <property type="protein sequence ID" value="CEK78686.1"/>
    <property type="molecule type" value="Transcribed_RNA"/>
</dbReference>
<evidence type="ECO:0000313" key="2">
    <source>
        <dbReference type="EMBL" id="CEK78686.1"/>
    </source>
</evidence>